<proteinExistence type="predicted"/>
<accession>A0A9X3CLM4</accession>
<dbReference type="InterPro" id="IPR017744">
    <property type="entry name" value="BcsG"/>
</dbReference>
<sequence length="545" mass="60459">MNTTTSRTYSWYLGWWTVYFALKVILFWSDTLKFDPLYNFALLAFIALPLPKGWFNRLRHCIAAGAALLLLHHDSFLPPLDRLTSQWELISQFDSSYLLSLAVDFVSLDFVLLVLLASIGYLYLNQMFRLSTFVVIGMVTCSIPASVWQPSATTNLVQASTGSLSSSSGITNQANINPENGSITEIDTSSAGLNRYLSDFFSVQSTLTSTLSSVENITPNYDILFVNICSLGWDDLEFSGNIDHPLFKELDIVFNHFNSATSYSGPAVLRILRANCGQQSHADLFNSKLTKQCSLFDQLHRLGFEKEVLMNHDGKFDGFNKHIASNIGSFTAAIDVDTMQPSQYAFDGTKIYSDRDILSKWSEINHANPTVSLYNTISIHDGNRVIGQSGSRLVTYKRQQTQLLDDLYEFFQNLKTSGRNVVVVVLPEHGAAVRGDRMQISGMREIPTKAITSVPVGVKFFGDVSLTNHQQVSVNAPVSFLAISDLIANIASSGIYNGADGSLSSLVANLPQTPVVSQNQGTTMLEVQGKQFYSFDETSWTEYKQ</sequence>
<dbReference type="NCBIfam" id="TIGR03368">
    <property type="entry name" value="cellulose_yhjU"/>
    <property type="match status" value="1"/>
</dbReference>
<gene>
    <name evidence="2" type="primary">bcsG</name>
    <name evidence="2" type="ORF">MD535_06410</name>
</gene>
<evidence type="ECO:0000313" key="3">
    <source>
        <dbReference type="Proteomes" id="UP001155587"/>
    </source>
</evidence>
<keyword evidence="2" id="KW-0808">Transferase</keyword>
<name>A0A9X3CLM4_9VIBR</name>
<organism evidence="2 3">
    <name type="scientific">Vibrio qingdaonensis</name>
    <dbReference type="NCBI Taxonomy" id="2829491"/>
    <lineage>
        <taxon>Bacteria</taxon>
        <taxon>Pseudomonadati</taxon>
        <taxon>Pseudomonadota</taxon>
        <taxon>Gammaproteobacteria</taxon>
        <taxon>Vibrionales</taxon>
        <taxon>Vibrionaceae</taxon>
        <taxon>Vibrio</taxon>
    </lineage>
</organism>
<feature type="transmembrane region" description="Helical" evidence="1">
    <location>
        <begin position="12"/>
        <end position="31"/>
    </location>
</feature>
<dbReference type="GO" id="GO:0016740">
    <property type="term" value="F:transferase activity"/>
    <property type="evidence" value="ECO:0007669"/>
    <property type="project" value="UniProtKB-KW"/>
</dbReference>
<keyword evidence="1" id="KW-1133">Transmembrane helix</keyword>
<dbReference type="EC" id="2.7.8.-" evidence="2"/>
<evidence type="ECO:0000313" key="2">
    <source>
        <dbReference type="EMBL" id="MCW8345641.1"/>
    </source>
</evidence>
<feature type="transmembrane region" description="Helical" evidence="1">
    <location>
        <begin position="130"/>
        <end position="148"/>
    </location>
</feature>
<dbReference type="RefSeq" id="WP_265674048.1">
    <property type="nucleotide sequence ID" value="NZ_JAKRRY010000005.1"/>
</dbReference>
<comment type="caution">
    <text evidence="2">The sequence shown here is derived from an EMBL/GenBank/DDBJ whole genome shotgun (WGS) entry which is preliminary data.</text>
</comment>
<dbReference type="InterPro" id="IPR017850">
    <property type="entry name" value="Alkaline_phosphatase_core_sf"/>
</dbReference>
<evidence type="ECO:0000256" key="1">
    <source>
        <dbReference type="SAM" id="Phobius"/>
    </source>
</evidence>
<keyword evidence="1" id="KW-0812">Transmembrane</keyword>
<dbReference type="Gene3D" id="3.40.720.10">
    <property type="entry name" value="Alkaline Phosphatase, subunit A"/>
    <property type="match status" value="1"/>
</dbReference>
<reference evidence="2" key="1">
    <citation type="submission" date="2022-02" db="EMBL/GenBank/DDBJ databases">
        <title>Vibrio sp. nov, a new bacterium isolated from seawater.</title>
        <authorList>
            <person name="Yuan Y."/>
        </authorList>
    </citation>
    <scope>NUCLEOTIDE SEQUENCE</scope>
    <source>
        <strain evidence="2">ZSDZ65</strain>
    </source>
</reference>
<keyword evidence="1" id="KW-0472">Membrane</keyword>
<dbReference type="AlphaFoldDB" id="A0A9X3CLM4"/>
<dbReference type="Pfam" id="PF11658">
    <property type="entry name" value="CBP_BcsG"/>
    <property type="match status" value="1"/>
</dbReference>
<protein>
    <submittedName>
        <fullName evidence="2">Cellulose biosynthesis protein BcsG</fullName>
        <ecNumber evidence="2">2.7.8.-</ecNumber>
    </submittedName>
</protein>
<dbReference type="EMBL" id="JAKRRY010000005">
    <property type="protein sequence ID" value="MCW8345641.1"/>
    <property type="molecule type" value="Genomic_DNA"/>
</dbReference>
<dbReference type="Proteomes" id="UP001155587">
    <property type="component" value="Unassembled WGS sequence"/>
</dbReference>
<feature type="transmembrane region" description="Helical" evidence="1">
    <location>
        <begin position="97"/>
        <end position="123"/>
    </location>
</feature>
<keyword evidence="3" id="KW-1185">Reference proteome</keyword>